<comment type="caution">
    <text evidence="10">The sequence shown here is derived from an EMBL/GenBank/DDBJ whole genome shotgun (WGS) entry which is preliminary data.</text>
</comment>
<evidence type="ECO:0000259" key="8">
    <source>
        <dbReference type="Pfam" id="PF00999"/>
    </source>
</evidence>
<feature type="transmembrane region" description="Helical" evidence="7">
    <location>
        <begin position="44"/>
        <end position="62"/>
    </location>
</feature>
<evidence type="ECO:0000256" key="4">
    <source>
        <dbReference type="ARBA" id="ARBA00022692"/>
    </source>
</evidence>
<evidence type="ECO:0000313" key="11">
    <source>
        <dbReference type="Proteomes" id="UP001568358"/>
    </source>
</evidence>
<organism evidence="10 11">
    <name type="scientific">Halodesulfovibrio aestuarii</name>
    <dbReference type="NCBI Taxonomy" id="126333"/>
    <lineage>
        <taxon>Bacteria</taxon>
        <taxon>Pseudomonadati</taxon>
        <taxon>Thermodesulfobacteriota</taxon>
        <taxon>Desulfovibrionia</taxon>
        <taxon>Desulfovibrionales</taxon>
        <taxon>Desulfovibrionaceae</taxon>
        <taxon>Halodesulfovibrio</taxon>
    </lineage>
</organism>
<feature type="transmembrane region" description="Helical" evidence="7">
    <location>
        <begin position="107"/>
        <end position="128"/>
    </location>
</feature>
<feature type="transmembrane region" description="Helical" evidence="7">
    <location>
        <begin position="168"/>
        <end position="186"/>
    </location>
</feature>
<protein>
    <submittedName>
        <fullName evidence="10">Cation:proton antiporter</fullName>
    </submittedName>
</protein>
<reference evidence="10 11" key="1">
    <citation type="submission" date="2024-07" db="EMBL/GenBank/DDBJ databases">
        <title>Active virus-host system and metabolic interactions in a Lokiarchaeon culture.</title>
        <authorList>
            <person name="Ponce Toledo R.I."/>
            <person name="Rodrigues Oliveira T."/>
            <person name="Schleper C."/>
        </authorList>
    </citation>
    <scope>NUCLEOTIDE SEQUENCE [LARGE SCALE GENOMIC DNA]</scope>
    <source>
        <strain evidence="10 11">B35</strain>
    </source>
</reference>
<keyword evidence="5 7" id="KW-1133">Transmembrane helix</keyword>
<feature type="transmembrane region" description="Helical" evidence="7">
    <location>
        <begin position="198"/>
        <end position="218"/>
    </location>
</feature>
<evidence type="ECO:0000256" key="5">
    <source>
        <dbReference type="ARBA" id="ARBA00022989"/>
    </source>
</evidence>
<feature type="transmembrane region" description="Helical" evidence="7">
    <location>
        <begin position="310"/>
        <end position="329"/>
    </location>
</feature>
<comment type="similarity">
    <text evidence="2">Belongs to the monovalent cation:proton antiporter 2 (CPA2) transporter (TC 2.A.37) family.</text>
</comment>
<feature type="transmembrane region" description="Helical" evidence="7">
    <location>
        <begin position="140"/>
        <end position="162"/>
    </location>
</feature>
<dbReference type="Pfam" id="PF00999">
    <property type="entry name" value="Na_H_Exchanger"/>
    <property type="match status" value="1"/>
</dbReference>
<keyword evidence="11" id="KW-1185">Reference proteome</keyword>
<feature type="domain" description="RCK N-terminal" evidence="9">
    <location>
        <begin position="390"/>
        <end position="506"/>
    </location>
</feature>
<dbReference type="EMBL" id="JBFSOO010000003">
    <property type="protein sequence ID" value="MEZ6852762.1"/>
    <property type="molecule type" value="Genomic_DNA"/>
</dbReference>
<keyword evidence="3" id="KW-0813">Transport</keyword>
<evidence type="ECO:0000259" key="9">
    <source>
        <dbReference type="Pfam" id="PF02254"/>
    </source>
</evidence>
<dbReference type="PANTHER" id="PTHR42751:SF1">
    <property type="entry name" value="CATION_PROTON ANTIPORTER YBAL-RELATED"/>
    <property type="match status" value="1"/>
</dbReference>
<dbReference type="SUPFAM" id="SSF51735">
    <property type="entry name" value="NAD(P)-binding Rossmann-fold domains"/>
    <property type="match status" value="1"/>
</dbReference>
<dbReference type="InterPro" id="IPR006153">
    <property type="entry name" value="Cation/H_exchanger_TM"/>
</dbReference>
<evidence type="ECO:0000256" key="2">
    <source>
        <dbReference type="ARBA" id="ARBA00005551"/>
    </source>
</evidence>
<feature type="domain" description="Cation/H+ exchanger transmembrane" evidence="8">
    <location>
        <begin position="8"/>
        <end position="349"/>
    </location>
</feature>
<dbReference type="InterPro" id="IPR003148">
    <property type="entry name" value="RCK_N"/>
</dbReference>
<feature type="transmembrane region" description="Helical" evidence="7">
    <location>
        <begin position="335"/>
        <end position="355"/>
    </location>
</feature>
<evidence type="ECO:0000256" key="7">
    <source>
        <dbReference type="SAM" id="Phobius"/>
    </source>
</evidence>
<evidence type="ECO:0000256" key="1">
    <source>
        <dbReference type="ARBA" id="ARBA00004141"/>
    </source>
</evidence>
<comment type="subcellular location">
    <subcellularLocation>
        <location evidence="1">Membrane</location>
        <topology evidence="1">Multi-pass membrane protein</topology>
    </subcellularLocation>
</comment>
<keyword evidence="6 7" id="KW-0472">Membrane</keyword>
<dbReference type="Proteomes" id="UP001568358">
    <property type="component" value="Unassembled WGS sequence"/>
</dbReference>
<dbReference type="RefSeq" id="WP_371150039.1">
    <property type="nucleotide sequence ID" value="NZ_JBFSOO010000003.1"/>
</dbReference>
<dbReference type="PANTHER" id="PTHR42751">
    <property type="entry name" value="SODIUM/HYDROGEN EXCHANGER FAMILY/TRKA DOMAIN PROTEIN"/>
    <property type="match status" value="1"/>
</dbReference>
<keyword evidence="4 7" id="KW-0812">Transmembrane</keyword>
<proteinExistence type="inferred from homology"/>
<dbReference type="Gene3D" id="3.40.50.720">
    <property type="entry name" value="NAD(P)-binding Rossmann-like Domain"/>
    <property type="match status" value="1"/>
</dbReference>
<dbReference type="InterPro" id="IPR036291">
    <property type="entry name" value="NAD(P)-bd_dom_sf"/>
</dbReference>
<evidence type="ECO:0000256" key="3">
    <source>
        <dbReference type="ARBA" id="ARBA00022448"/>
    </source>
</evidence>
<sequence length="539" mass="58859">MDPIILSVTFVLGLLANRVGLPALVGFLVAGFILNLLGFSTSENIQLVGDMGVTLLLFTIGLKLKIKQLLRPEIWAAGSIHMLITVLFFGLGIQLLTFAGLHFFAELNVATSLLLGFALSFSSTVFAVKILEESGLANSLNGRTSIGILIIQDILAVLFITFSTGKTPSLWALLIIALLPAARWMFFYILNHIGHGELQVLFGMALALAAGAGVFELVGLKADLGALVMGMLLATHPRATELSESLLSIKDFMLLGFFLSIGLGGFPDFASFVVSALFVLAIPLKSLLFFFLLTRFNLSSRSSFITSVTLTNYSEFGLIVGAIGVSNGWLDNRWLVVMAISLSLSFIVASPLNMVADEIFEKWRNVLNRFETAKSHPDEERIIPTVMWQVIILGMGRVGTQTYDVLRERYGNVVLGVDADQEKVKRHTAEGRNVIYADVSGRDFWRRLVSLNFVKTCVITIPSFDAKLYAITMAKQLGVVCKIVAITEFDDEVEPLLEGGADLAFNIYDEIGIGLANDICSCLDDPKIVVGEQKKQQTD</sequence>
<feature type="transmembrane region" description="Helical" evidence="7">
    <location>
        <begin position="276"/>
        <end position="298"/>
    </location>
</feature>
<feature type="transmembrane region" description="Helical" evidence="7">
    <location>
        <begin position="74"/>
        <end position="101"/>
    </location>
</feature>
<gene>
    <name evidence="10" type="ORF">AB2Z07_04325</name>
</gene>
<accession>A0ABV4JRV6</accession>
<dbReference type="Pfam" id="PF02254">
    <property type="entry name" value="TrkA_N"/>
    <property type="match status" value="1"/>
</dbReference>
<evidence type="ECO:0000313" key="10">
    <source>
        <dbReference type="EMBL" id="MEZ6852762.1"/>
    </source>
</evidence>
<dbReference type="Gene3D" id="1.20.1530.20">
    <property type="match status" value="1"/>
</dbReference>
<evidence type="ECO:0000256" key="6">
    <source>
        <dbReference type="ARBA" id="ARBA00023136"/>
    </source>
</evidence>
<name>A0ABV4JRV6_9BACT</name>
<dbReference type="InterPro" id="IPR038770">
    <property type="entry name" value="Na+/solute_symporter_sf"/>
</dbReference>